<sequence>MEFSTQEIDLLIAKRRSIYPEQYSGEIIPDAIVEQLLENACWAPTHKITEPWHFTVFTGKGLKLLADFQASLYQKVSMRQGNFHSDKFKKLATKPLKASHIIAIGMKRDRKAAVPEVEELAAVAAAVQNMQLSATAYGIGCYWGSGGITYMEEAKSFFGLEASDKLLGFLYLGIPRQWPQKGRRKKTGKSFPWIRE</sequence>
<dbReference type="InterPro" id="IPR000415">
    <property type="entry name" value="Nitroreductase-like"/>
</dbReference>
<keyword evidence="6 7" id="KW-0520">NAD</keyword>
<dbReference type="EC" id="1.-.-.-" evidence="7"/>
<name>A0AAN5AJH0_9BACT</name>
<comment type="cofactor">
    <cofactor evidence="8">
        <name>FMN</name>
        <dbReference type="ChEBI" id="CHEBI:58210"/>
    </cofactor>
    <text evidence="8">Binds 1 FMN per subunit.</text>
</comment>
<evidence type="ECO:0000256" key="6">
    <source>
        <dbReference type="ARBA" id="ARBA00023027"/>
    </source>
</evidence>
<comment type="caution">
    <text evidence="10">The sequence shown here is derived from an EMBL/GenBank/DDBJ whole genome shotgun (WGS) entry which is preliminary data.</text>
</comment>
<dbReference type="AlphaFoldDB" id="A0AAN5AJH0"/>
<feature type="binding site" evidence="8">
    <location>
        <position position="46"/>
    </location>
    <ligand>
        <name>FMN</name>
        <dbReference type="ChEBI" id="CHEBI:58210"/>
        <note>ligand shared between dimeric partners</note>
    </ligand>
</feature>
<evidence type="ECO:0000313" key="10">
    <source>
        <dbReference type="EMBL" id="GJM59456.1"/>
    </source>
</evidence>
<dbReference type="PANTHER" id="PTHR43821">
    <property type="entry name" value="NAD(P)H NITROREDUCTASE YDJA-RELATED"/>
    <property type="match status" value="1"/>
</dbReference>
<proteinExistence type="inferred from homology"/>
<keyword evidence="5 7" id="KW-0560">Oxidoreductase</keyword>
<evidence type="ECO:0000256" key="7">
    <source>
        <dbReference type="PIRNR" id="PIRNR000232"/>
    </source>
</evidence>
<dbReference type="SUPFAM" id="SSF55469">
    <property type="entry name" value="FMN-dependent nitroreductase-like"/>
    <property type="match status" value="1"/>
</dbReference>
<comment type="similarity">
    <text evidence="1 7">Belongs to the nitroreductase family.</text>
</comment>
<keyword evidence="2 7" id="KW-0285">Flavoprotein</keyword>
<protein>
    <recommendedName>
        <fullName evidence="7">Putative NAD(P)H nitroreductase</fullName>
        <ecNumber evidence="7">1.-.-.-</ecNumber>
    </recommendedName>
</protein>
<feature type="binding site" description="in other chain" evidence="8">
    <location>
        <begin position="15"/>
        <end position="17"/>
    </location>
    <ligand>
        <name>FMN</name>
        <dbReference type="ChEBI" id="CHEBI:58210"/>
        <note>ligand shared between dimeric partners</note>
    </ligand>
</feature>
<evidence type="ECO:0000256" key="5">
    <source>
        <dbReference type="ARBA" id="ARBA00023002"/>
    </source>
</evidence>
<evidence type="ECO:0000256" key="3">
    <source>
        <dbReference type="ARBA" id="ARBA00022643"/>
    </source>
</evidence>
<evidence type="ECO:0000256" key="1">
    <source>
        <dbReference type="ARBA" id="ARBA00007118"/>
    </source>
</evidence>
<dbReference type="GO" id="GO:0016491">
    <property type="term" value="F:oxidoreductase activity"/>
    <property type="evidence" value="ECO:0007669"/>
    <property type="project" value="UniProtKB-UniRule"/>
</dbReference>
<dbReference type="CDD" id="cd02135">
    <property type="entry name" value="YdjA-like"/>
    <property type="match status" value="1"/>
</dbReference>
<keyword evidence="4 7" id="KW-0521">NADP</keyword>
<dbReference type="PIRSF" id="PIRSF000232">
    <property type="entry name" value="YdjA"/>
    <property type="match status" value="1"/>
</dbReference>
<accession>A0AAN5AJH0</accession>
<dbReference type="InterPro" id="IPR052530">
    <property type="entry name" value="NAD(P)H_nitroreductase"/>
</dbReference>
<dbReference type="Gene3D" id="3.40.109.10">
    <property type="entry name" value="NADH Oxidase"/>
    <property type="match status" value="1"/>
</dbReference>
<reference evidence="10 11" key="1">
    <citation type="submission" date="2021-12" db="EMBL/GenBank/DDBJ databases">
        <title>Genome sequencing of bacteria with rrn-lacking chromosome and rrn-plasmid.</title>
        <authorList>
            <person name="Anda M."/>
            <person name="Iwasaki W."/>
        </authorList>
    </citation>
    <scope>NUCLEOTIDE SEQUENCE [LARGE SCALE GENOMIC DNA]</scope>
    <source>
        <strain evidence="10 11">NBRC 15940</strain>
    </source>
</reference>
<dbReference type="InterPro" id="IPR026021">
    <property type="entry name" value="YdjA-like"/>
</dbReference>
<organism evidence="10 11">
    <name type="scientific">Persicobacter diffluens</name>
    <dbReference type="NCBI Taxonomy" id="981"/>
    <lineage>
        <taxon>Bacteria</taxon>
        <taxon>Pseudomonadati</taxon>
        <taxon>Bacteroidota</taxon>
        <taxon>Cytophagia</taxon>
        <taxon>Cytophagales</taxon>
        <taxon>Persicobacteraceae</taxon>
        <taxon>Persicobacter</taxon>
    </lineage>
</organism>
<dbReference type="EMBL" id="BQKE01000001">
    <property type="protein sequence ID" value="GJM59456.1"/>
    <property type="molecule type" value="Genomic_DNA"/>
</dbReference>
<dbReference type="Proteomes" id="UP001310022">
    <property type="component" value="Unassembled WGS sequence"/>
</dbReference>
<evidence type="ECO:0000256" key="8">
    <source>
        <dbReference type="PIRSR" id="PIRSR000232-1"/>
    </source>
</evidence>
<keyword evidence="11" id="KW-1185">Reference proteome</keyword>
<evidence type="ECO:0000256" key="4">
    <source>
        <dbReference type="ARBA" id="ARBA00022857"/>
    </source>
</evidence>
<keyword evidence="3 7" id="KW-0288">FMN</keyword>
<evidence type="ECO:0000259" key="9">
    <source>
        <dbReference type="Pfam" id="PF00881"/>
    </source>
</evidence>
<dbReference type="RefSeq" id="WP_338235516.1">
    <property type="nucleotide sequence ID" value="NZ_BQKE01000001.1"/>
</dbReference>
<gene>
    <name evidence="10" type="ORF">PEDI_00080</name>
</gene>
<dbReference type="PANTHER" id="PTHR43821:SF1">
    <property type="entry name" value="NAD(P)H NITROREDUCTASE YDJA-RELATED"/>
    <property type="match status" value="1"/>
</dbReference>
<evidence type="ECO:0000256" key="2">
    <source>
        <dbReference type="ARBA" id="ARBA00022630"/>
    </source>
</evidence>
<feature type="binding site" description="in other chain" evidence="8">
    <location>
        <begin position="143"/>
        <end position="145"/>
    </location>
    <ligand>
        <name>FMN</name>
        <dbReference type="ChEBI" id="CHEBI:58210"/>
        <note>ligand shared between dimeric partners</note>
    </ligand>
</feature>
<feature type="domain" description="Nitroreductase" evidence="9">
    <location>
        <begin position="12"/>
        <end position="173"/>
    </location>
</feature>
<dbReference type="Pfam" id="PF00881">
    <property type="entry name" value="Nitroreductase"/>
    <property type="match status" value="1"/>
</dbReference>
<dbReference type="InterPro" id="IPR029479">
    <property type="entry name" value="Nitroreductase"/>
</dbReference>
<evidence type="ECO:0000313" key="11">
    <source>
        <dbReference type="Proteomes" id="UP001310022"/>
    </source>
</evidence>